<evidence type="ECO:0000256" key="4">
    <source>
        <dbReference type="ARBA" id="ARBA00022679"/>
    </source>
</evidence>
<dbReference type="InterPro" id="IPR050214">
    <property type="entry name" value="Cys_Synth/Cystath_Beta-Synth"/>
</dbReference>
<evidence type="ECO:0000256" key="3">
    <source>
        <dbReference type="ARBA" id="ARBA00022605"/>
    </source>
</evidence>
<evidence type="ECO:0000259" key="10">
    <source>
        <dbReference type="Pfam" id="PF00291"/>
    </source>
</evidence>
<reference evidence="11" key="1">
    <citation type="journal article" date="2021" name="Sci. Rep.">
        <title>Diploid genomic architecture of Nitzschia inconspicua, an elite biomass production diatom.</title>
        <authorList>
            <person name="Oliver A."/>
            <person name="Podell S."/>
            <person name="Pinowska A."/>
            <person name="Traller J.C."/>
            <person name="Smith S.R."/>
            <person name="McClure R."/>
            <person name="Beliaev A."/>
            <person name="Bohutskyi P."/>
            <person name="Hill E.A."/>
            <person name="Rabines A."/>
            <person name="Zheng H."/>
            <person name="Allen L.Z."/>
            <person name="Kuo A."/>
            <person name="Grigoriev I.V."/>
            <person name="Allen A.E."/>
            <person name="Hazlebeck D."/>
            <person name="Allen E.E."/>
        </authorList>
    </citation>
    <scope>NUCLEOTIDE SEQUENCE</scope>
    <source>
        <strain evidence="11">Hildebrandi</strain>
    </source>
</reference>
<dbReference type="AlphaFoldDB" id="A0A9K3M437"/>
<evidence type="ECO:0000256" key="5">
    <source>
        <dbReference type="ARBA" id="ARBA00022898"/>
    </source>
</evidence>
<dbReference type="InterPro" id="IPR001926">
    <property type="entry name" value="TrpB-like_PALP"/>
</dbReference>
<gene>
    <name evidence="11" type="ORF">IV203_018779</name>
</gene>
<dbReference type="EMBL" id="JAGRRH010000003">
    <property type="protein sequence ID" value="KAG7372636.1"/>
    <property type="molecule type" value="Genomic_DNA"/>
</dbReference>
<sequence length="401" mass="43188">MLTSRLFPTIQRLSVGAACRSVTRPLLASPAPVLINTHHHPRRRDLNVAARPSDLVGHTPLLDLTKILQQHGIDNGSKLYGKMESMEPCSSVKDRLGKSMIDAAEAAGLLTPGKSVLVEPTSGNTGIALAFIARERGYRCILTMPETMSLERRMMLLALGAEVVLTPKETAVPGALAKAKEIIEELNGDGIMLNQFENPANPKVHRETTGPEIWEDTDGTIDLFISGVGTGGTLTGVSQYIKGSKEFGLDAKNPNLITVGVEPQEQMLLTEAKGGKKIGDQGPHKIQGMGAGFVPPILDLDLIDEVVPVHSEQAMETTRELWEMGIPVGVSSGAIVNASIQVCGRDTSKDKVAVCIIPSFGERYFTHPMFDPIKAEAEGLTKQPLPPPFDNRDYGFATERG</sequence>
<feature type="region of interest" description="Disordered" evidence="9">
    <location>
        <begin position="380"/>
        <end position="401"/>
    </location>
</feature>
<dbReference type="FunFam" id="3.40.50.1100:FF:000130">
    <property type="entry name" value="Cysteine synthase"/>
    <property type="match status" value="1"/>
</dbReference>
<protein>
    <submittedName>
        <fullName evidence="11">Cysteine synthase</fullName>
    </submittedName>
</protein>
<feature type="binding site" evidence="7">
    <location>
        <position position="331"/>
    </location>
    <ligand>
        <name>pyridoxal 5'-phosphate</name>
        <dbReference type="ChEBI" id="CHEBI:597326"/>
    </ligand>
</feature>
<evidence type="ECO:0000256" key="1">
    <source>
        <dbReference type="ARBA" id="ARBA00001933"/>
    </source>
</evidence>
<dbReference type="OrthoDB" id="10259545at2759"/>
<organism evidence="11 12">
    <name type="scientific">Nitzschia inconspicua</name>
    <dbReference type="NCBI Taxonomy" id="303405"/>
    <lineage>
        <taxon>Eukaryota</taxon>
        <taxon>Sar</taxon>
        <taxon>Stramenopiles</taxon>
        <taxon>Ochrophyta</taxon>
        <taxon>Bacillariophyta</taxon>
        <taxon>Bacillariophyceae</taxon>
        <taxon>Bacillariophycidae</taxon>
        <taxon>Bacillariales</taxon>
        <taxon>Bacillariaceae</taxon>
        <taxon>Nitzschia</taxon>
    </lineage>
</organism>
<evidence type="ECO:0000256" key="2">
    <source>
        <dbReference type="ARBA" id="ARBA00007103"/>
    </source>
</evidence>
<comment type="caution">
    <text evidence="11">The sequence shown here is derived from an EMBL/GenBank/DDBJ whole genome shotgun (WGS) entry which is preliminary data.</text>
</comment>
<comment type="similarity">
    <text evidence="2">Belongs to the cysteine synthase/cystathionine beta-synthase family.</text>
</comment>
<evidence type="ECO:0000256" key="7">
    <source>
        <dbReference type="PIRSR" id="PIRSR605856-50"/>
    </source>
</evidence>
<dbReference type="InterPro" id="IPR005859">
    <property type="entry name" value="CysK"/>
</dbReference>
<keyword evidence="4" id="KW-0808">Transferase</keyword>
<feature type="binding site" evidence="7">
    <location>
        <begin position="229"/>
        <end position="233"/>
    </location>
    <ligand>
        <name>pyridoxal 5'-phosphate</name>
        <dbReference type="ChEBI" id="CHEBI:597326"/>
    </ligand>
</feature>
<dbReference type="CDD" id="cd01561">
    <property type="entry name" value="CBS_like"/>
    <property type="match status" value="1"/>
</dbReference>
<dbReference type="GO" id="GO:0004124">
    <property type="term" value="F:cysteine synthase activity"/>
    <property type="evidence" value="ECO:0007669"/>
    <property type="project" value="InterPro"/>
</dbReference>
<dbReference type="NCBIfam" id="TIGR01136">
    <property type="entry name" value="cysKM"/>
    <property type="match status" value="1"/>
</dbReference>
<dbReference type="InterPro" id="IPR005856">
    <property type="entry name" value="Cys_synth"/>
</dbReference>
<dbReference type="FunFam" id="3.40.50.1100:FF:000006">
    <property type="entry name" value="Cysteine synthase"/>
    <property type="match status" value="1"/>
</dbReference>
<feature type="binding site" evidence="7">
    <location>
        <position position="124"/>
    </location>
    <ligand>
        <name>pyridoxal 5'-phosphate</name>
        <dbReference type="ChEBI" id="CHEBI:597326"/>
    </ligand>
</feature>
<dbReference type="PROSITE" id="PS00901">
    <property type="entry name" value="CYS_SYNTHASE"/>
    <property type="match status" value="1"/>
</dbReference>
<dbReference type="Pfam" id="PF00291">
    <property type="entry name" value="PALP"/>
    <property type="match status" value="1"/>
</dbReference>
<keyword evidence="6" id="KW-0198">Cysteine biosynthesis</keyword>
<feature type="modified residue" description="N6-(pyridoxal phosphate)lysine" evidence="8">
    <location>
        <position position="93"/>
    </location>
</feature>
<name>A0A9K3M437_9STRA</name>
<keyword evidence="3" id="KW-0028">Amino-acid biosynthesis</keyword>
<evidence type="ECO:0000256" key="8">
    <source>
        <dbReference type="PIRSR" id="PIRSR605856-51"/>
    </source>
</evidence>
<feature type="domain" description="Tryptophan synthase beta chain-like PALP" evidence="10">
    <location>
        <begin position="53"/>
        <end position="357"/>
    </location>
</feature>
<proteinExistence type="inferred from homology"/>
<dbReference type="InterPro" id="IPR001216">
    <property type="entry name" value="P-phosphate_BS"/>
</dbReference>
<dbReference type="NCBIfam" id="TIGR01139">
    <property type="entry name" value="cysK"/>
    <property type="match status" value="1"/>
</dbReference>
<evidence type="ECO:0000256" key="6">
    <source>
        <dbReference type="ARBA" id="ARBA00023192"/>
    </source>
</evidence>
<evidence type="ECO:0000313" key="12">
    <source>
        <dbReference type="Proteomes" id="UP000693970"/>
    </source>
</evidence>
<accession>A0A9K3M437</accession>
<evidence type="ECO:0000313" key="11">
    <source>
        <dbReference type="EMBL" id="KAG7372636.1"/>
    </source>
</evidence>
<dbReference type="GO" id="GO:0006535">
    <property type="term" value="P:cysteine biosynthetic process from serine"/>
    <property type="evidence" value="ECO:0007669"/>
    <property type="project" value="InterPro"/>
</dbReference>
<comment type="cofactor">
    <cofactor evidence="1 7">
        <name>pyridoxal 5'-phosphate</name>
        <dbReference type="ChEBI" id="CHEBI:597326"/>
    </cofactor>
</comment>
<evidence type="ECO:0000256" key="9">
    <source>
        <dbReference type="SAM" id="MobiDB-lite"/>
    </source>
</evidence>
<keyword evidence="5 7" id="KW-0663">Pyridoxal phosphate</keyword>
<dbReference type="PANTHER" id="PTHR10314">
    <property type="entry name" value="CYSTATHIONINE BETA-SYNTHASE"/>
    <property type="match status" value="1"/>
</dbReference>
<keyword evidence="12" id="KW-1185">Reference proteome</keyword>
<reference evidence="11" key="2">
    <citation type="submission" date="2021-04" db="EMBL/GenBank/DDBJ databases">
        <authorList>
            <person name="Podell S."/>
        </authorList>
    </citation>
    <scope>NUCLEOTIDE SEQUENCE</scope>
    <source>
        <strain evidence="11">Hildebrandi</strain>
    </source>
</reference>
<dbReference type="Proteomes" id="UP000693970">
    <property type="component" value="Unassembled WGS sequence"/>
</dbReference>